<sequence length="125" mass="13446">MSTSSELMSGIRTYNGVERIVAIRSVNTDSVASCGLMPEKIAVVARVLLQLFASHGPFAQLALIALRSRMRFTRYAQPGFLNAIVSVPDSPTGTAPGPGRQPLGAHFLVRVDFQPLLNRLIVVGL</sequence>
<reference evidence="1 2" key="1">
    <citation type="submission" date="2019-05" db="EMBL/GenBank/DDBJ databases">
        <authorList>
            <consortium name="Science for Life Laboratories"/>
        </authorList>
    </citation>
    <scope>NUCLEOTIDE SEQUENCE [LARGE SCALE GENOMIC DNA]</scope>
    <source>
        <strain evidence="1">Soil9</strain>
    </source>
</reference>
<keyword evidence="2" id="KW-1185">Reference proteome</keyword>
<organism evidence="1 2">
    <name type="scientific">Gemmata massiliana</name>
    <dbReference type="NCBI Taxonomy" id="1210884"/>
    <lineage>
        <taxon>Bacteria</taxon>
        <taxon>Pseudomonadati</taxon>
        <taxon>Planctomycetota</taxon>
        <taxon>Planctomycetia</taxon>
        <taxon>Gemmatales</taxon>
        <taxon>Gemmataceae</taxon>
        <taxon>Gemmata</taxon>
    </lineage>
</organism>
<gene>
    <name evidence="1" type="ORF">SOIL9_06850</name>
</gene>
<protein>
    <submittedName>
        <fullName evidence="1">Uncharacterized protein</fullName>
    </submittedName>
</protein>
<dbReference type="Proteomes" id="UP000464178">
    <property type="component" value="Chromosome"/>
</dbReference>
<dbReference type="EMBL" id="LR593886">
    <property type="protein sequence ID" value="VTR97502.1"/>
    <property type="molecule type" value="Genomic_DNA"/>
</dbReference>
<evidence type="ECO:0000313" key="2">
    <source>
        <dbReference type="Proteomes" id="UP000464178"/>
    </source>
</evidence>
<dbReference type="KEGG" id="gms:SOIL9_06850"/>
<accession>A0A6P2DDL3</accession>
<evidence type="ECO:0000313" key="1">
    <source>
        <dbReference type="EMBL" id="VTR97502.1"/>
    </source>
</evidence>
<name>A0A6P2DDL3_9BACT</name>
<proteinExistence type="predicted"/>
<dbReference type="AlphaFoldDB" id="A0A6P2DDL3"/>